<dbReference type="KEGG" id="pmj:P9211_04591"/>
<dbReference type="Proteomes" id="UP000000788">
    <property type="component" value="Chromosome"/>
</dbReference>
<organism evidence="3 4">
    <name type="scientific">Prochlorococcus marinus (strain MIT 9211)</name>
    <dbReference type="NCBI Taxonomy" id="93059"/>
    <lineage>
        <taxon>Bacteria</taxon>
        <taxon>Bacillati</taxon>
        <taxon>Cyanobacteriota</taxon>
        <taxon>Cyanophyceae</taxon>
        <taxon>Synechococcales</taxon>
        <taxon>Prochlorococcaceae</taxon>
        <taxon>Prochlorococcus</taxon>
    </lineage>
</organism>
<dbReference type="AlphaFoldDB" id="A9BE80"/>
<accession>A9BE80</accession>
<dbReference type="HOGENOM" id="CLU_1593109_0_0_3"/>
<dbReference type="Pfam" id="PF13413">
    <property type="entry name" value="HTH_25"/>
    <property type="match status" value="1"/>
</dbReference>
<evidence type="ECO:0000313" key="4">
    <source>
        <dbReference type="Proteomes" id="UP000000788"/>
    </source>
</evidence>
<evidence type="ECO:0000259" key="2">
    <source>
        <dbReference type="PROSITE" id="PS50943"/>
    </source>
</evidence>
<dbReference type="InterPro" id="IPR001387">
    <property type="entry name" value="Cro/C1-type_HTH"/>
</dbReference>
<dbReference type="STRING" id="93059.P9211_04591"/>
<dbReference type="InterPro" id="IPR010982">
    <property type="entry name" value="Lambda_DNA-bd_dom_sf"/>
</dbReference>
<dbReference type="CDD" id="cd00093">
    <property type="entry name" value="HTH_XRE"/>
    <property type="match status" value="1"/>
</dbReference>
<protein>
    <recommendedName>
        <fullName evidence="2">HTH cro/C1-type domain-containing protein</fullName>
    </recommendedName>
</protein>
<dbReference type="PANTHER" id="PTHR34475">
    <property type="match status" value="1"/>
</dbReference>
<dbReference type="eggNOG" id="COG1426">
    <property type="taxonomic scope" value="Bacteria"/>
</dbReference>
<dbReference type="GO" id="GO:0003677">
    <property type="term" value="F:DNA binding"/>
    <property type="evidence" value="ECO:0007669"/>
    <property type="project" value="InterPro"/>
</dbReference>
<feature type="domain" description="HTH cro/C1-type" evidence="2">
    <location>
        <begin position="28"/>
        <end position="60"/>
    </location>
</feature>
<dbReference type="PROSITE" id="PS50943">
    <property type="entry name" value="HTH_CROC1"/>
    <property type="match status" value="1"/>
</dbReference>
<evidence type="ECO:0000313" key="3">
    <source>
        <dbReference type="EMBL" id="ABX08390.1"/>
    </source>
</evidence>
<dbReference type="SUPFAM" id="SSF47413">
    <property type="entry name" value="lambda repressor-like DNA-binding domains"/>
    <property type="match status" value="1"/>
</dbReference>
<proteinExistence type="predicted"/>
<dbReference type="PANTHER" id="PTHR34475:SF1">
    <property type="entry name" value="CYTOSKELETON PROTEIN RODZ"/>
    <property type="match status" value="1"/>
</dbReference>
<name>A9BE80_PROM4</name>
<dbReference type="RefSeq" id="WP_012195013.1">
    <property type="nucleotide sequence ID" value="NC_009976.1"/>
</dbReference>
<keyword evidence="1" id="KW-0472">Membrane</keyword>
<feature type="transmembrane region" description="Helical" evidence="1">
    <location>
        <begin position="121"/>
        <end position="142"/>
    </location>
</feature>
<dbReference type="EMBL" id="CP000878">
    <property type="protein sequence ID" value="ABX08390.1"/>
    <property type="molecule type" value="Genomic_DNA"/>
</dbReference>
<sequence length="167" mass="18903">MKNIEDQNSNQKIDLSIKPSLERVGKLLKEARQSKNISSKELSEILRMGEEQIIAIENGQEDLLPEKVFIKGMIRRISEKLGVEKKIEKEGVLEDTLLKSPPQHSNDSKKEIQHLLTIPKLLTLSGISLITLLIVVSMPKLITKYRYRIIPYDGSVISPSSKETSKN</sequence>
<dbReference type="InterPro" id="IPR050400">
    <property type="entry name" value="Bact_Cytoskel_RodZ"/>
</dbReference>
<keyword evidence="1" id="KW-1133">Transmembrane helix</keyword>
<evidence type="ECO:0000256" key="1">
    <source>
        <dbReference type="SAM" id="Phobius"/>
    </source>
</evidence>
<keyword evidence="4" id="KW-1185">Reference proteome</keyword>
<keyword evidence="1" id="KW-0812">Transmembrane</keyword>
<reference evidence="3 4" key="1">
    <citation type="journal article" date="2007" name="PLoS Genet.">
        <title>Patterns and implications of gene gain and loss in the evolution of Prochlorococcus.</title>
        <authorList>
            <person name="Kettler G.C."/>
            <person name="Martiny A.C."/>
            <person name="Huang K."/>
            <person name="Zucker J."/>
            <person name="Coleman M.L."/>
            <person name="Rodrigue S."/>
            <person name="Chen F."/>
            <person name="Lapidus A."/>
            <person name="Ferriera S."/>
            <person name="Johnson J."/>
            <person name="Steglich C."/>
            <person name="Church G.M."/>
            <person name="Richardson P."/>
            <person name="Chisholm S.W."/>
        </authorList>
    </citation>
    <scope>NUCLEOTIDE SEQUENCE [LARGE SCALE GENOMIC DNA]</scope>
    <source>
        <strain evidence="4">MIT 9211</strain>
    </source>
</reference>
<gene>
    <name evidence="3" type="ordered locus">P9211_04591</name>
</gene>
<dbReference type="Gene3D" id="1.10.260.40">
    <property type="entry name" value="lambda repressor-like DNA-binding domains"/>
    <property type="match status" value="1"/>
</dbReference>